<dbReference type="PANTHER" id="PTHR31388">
    <property type="entry name" value="PEROXIDASE 72-RELATED"/>
    <property type="match status" value="1"/>
</dbReference>
<dbReference type="Gene3D" id="1.10.420.10">
    <property type="entry name" value="Peroxidase, domain 2"/>
    <property type="match status" value="1"/>
</dbReference>
<feature type="binding site" evidence="18">
    <location>
        <position position="275"/>
    </location>
    <ligand>
        <name>Ca(2+)</name>
        <dbReference type="ChEBI" id="CHEBI:29108"/>
        <label>2</label>
    </ligand>
</feature>
<feature type="binding site" evidence="18">
    <location>
        <position position="95"/>
    </location>
    <ligand>
        <name>Ca(2+)</name>
        <dbReference type="ChEBI" id="CHEBI:29108"/>
        <label>1</label>
    </ligand>
</feature>
<dbReference type="FunFam" id="1.10.420.10:FF:000006">
    <property type="entry name" value="Peroxidase"/>
    <property type="match status" value="1"/>
</dbReference>
<dbReference type="GO" id="GO:0004601">
    <property type="term" value="F:peroxidase activity"/>
    <property type="evidence" value="ECO:0000318"/>
    <property type="project" value="GO_Central"/>
</dbReference>
<evidence type="ECO:0000256" key="1">
    <source>
        <dbReference type="ARBA" id="ARBA00000189"/>
    </source>
</evidence>
<evidence type="ECO:0000256" key="5">
    <source>
        <dbReference type="ARBA" id="ARBA00022559"/>
    </source>
</evidence>
<feature type="binding site" evidence="18">
    <location>
        <position position="99"/>
    </location>
    <ligand>
        <name>Ca(2+)</name>
        <dbReference type="ChEBI" id="CHEBI:29108"/>
        <label>1</label>
    </ligand>
</feature>
<name>A0A8I6YIV6_HORVV</name>
<feature type="chain" id="PRO_5035338209" description="Peroxidase" evidence="21">
    <location>
        <begin position="25"/>
        <end position="349"/>
    </location>
</feature>
<evidence type="ECO:0000256" key="11">
    <source>
        <dbReference type="ARBA" id="ARBA00023004"/>
    </source>
</evidence>
<dbReference type="FunFam" id="1.10.520.10:FF:000009">
    <property type="entry name" value="Peroxidase"/>
    <property type="match status" value="1"/>
</dbReference>
<sequence length="349" mass="37331">MASSIVWQCLVALSLFSSAAYAYGYGYGYGYGQGNGYGGTGNDNGYGNGQLDPKFYEKSCPPLGIIVRVSMLKAVLTERRMGASLLRLFFHDCFVQGCDGSILLDDVPASNFTGEKTAFPNVNSVRGFEVIDDIKRNVEHVCPGVVSCADILALAAREGTVLLGGPSWAVPLGRRDSTTASLDGANSDLPGPALNLTELIQSFANKSLSPRDLTALSGAHTIGFSQCVFFRDHIYNDTNINPAFAAGLRRSCPAPAGSGDTNLTPLDAQTRFVFDNAYYPNLLARRGLLHSDQELFNGAAQDDLVRQYSADSALFFADFVAAMIKMGNITPLTGSAGEIRRNCRVVNSS</sequence>
<dbReference type="PANTHER" id="PTHR31388:SF116">
    <property type="entry name" value="PEROXIDASE"/>
    <property type="match status" value="1"/>
</dbReference>
<keyword evidence="6 21" id="KW-0349">Heme</keyword>
<feature type="binding site" evidence="18">
    <location>
        <position position="101"/>
    </location>
    <ligand>
        <name>Ca(2+)</name>
        <dbReference type="ChEBI" id="CHEBI:29108"/>
        <label>1</label>
    </ligand>
</feature>
<dbReference type="EnsemblPlants" id="HORVU.MOREX.r3.7HG0655210.1">
    <property type="protein sequence ID" value="HORVU.MOREX.r3.7HG0655210.1"/>
    <property type="gene ID" value="HORVU.MOREX.r3.7HG0655210"/>
</dbReference>
<feature type="binding site" description="axial binding residue" evidence="18">
    <location>
        <position position="220"/>
    </location>
    <ligand>
        <name>heme b</name>
        <dbReference type="ChEBI" id="CHEBI:60344"/>
    </ligand>
    <ligandPart>
        <name>Fe</name>
        <dbReference type="ChEBI" id="CHEBI:18248"/>
    </ligandPart>
</feature>
<dbReference type="AlphaFoldDB" id="A0A8I6YIV6"/>
<dbReference type="PRINTS" id="PR00458">
    <property type="entry name" value="PEROXIDASE"/>
</dbReference>
<comment type="cofactor">
    <cofactor evidence="18 21">
        <name>Ca(2+)</name>
        <dbReference type="ChEBI" id="CHEBI:29108"/>
    </cofactor>
    <text evidence="18 21">Binds 2 calcium ions per subunit.</text>
</comment>
<keyword evidence="14" id="KW-0873">Pyrrolidone carboxylic acid</keyword>
<feature type="signal peptide" evidence="21">
    <location>
        <begin position="1"/>
        <end position="24"/>
    </location>
</feature>
<dbReference type="GO" id="GO:0005576">
    <property type="term" value="C:extracellular region"/>
    <property type="evidence" value="ECO:0007669"/>
    <property type="project" value="UniProtKB-SubCell"/>
</dbReference>
<feature type="domain" description="Plant heme peroxidase family profile" evidence="22">
    <location>
        <begin position="50"/>
        <end position="347"/>
    </location>
</feature>
<keyword evidence="13" id="KW-0325">Glycoprotein</keyword>
<dbReference type="OrthoDB" id="2113341at2759"/>
<feature type="site" description="Transition state stabilizer" evidence="19">
    <location>
        <position position="87"/>
    </location>
</feature>
<evidence type="ECO:0000313" key="24">
    <source>
        <dbReference type="Proteomes" id="UP000011116"/>
    </source>
</evidence>
<evidence type="ECO:0000256" key="16">
    <source>
        <dbReference type="PIRSR" id="PIRSR600823-1"/>
    </source>
</evidence>
<dbReference type="PROSITE" id="PS50873">
    <property type="entry name" value="PEROXIDASE_4"/>
    <property type="match status" value="1"/>
</dbReference>
<dbReference type="PRINTS" id="PR00461">
    <property type="entry name" value="PLPEROXIDASE"/>
</dbReference>
<dbReference type="GO" id="GO:0046872">
    <property type="term" value="F:metal ion binding"/>
    <property type="evidence" value="ECO:0007669"/>
    <property type="project" value="UniProtKB-UniRule"/>
</dbReference>
<dbReference type="SUPFAM" id="SSF48113">
    <property type="entry name" value="Heme-dependent peroxidases"/>
    <property type="match status" value="1"/>
</dbReference>
<feature type="active site" description="Proton acceptor" evidence="16">
    <location>
        <position position="91"/>
    </location>
</feature>
<keyword evidence="9 18" id="KW-0106">Calcium</keyword>
<feature type="disulfide bond" evidence="20">
    <location>
        <begin position="93"/>
        <end position="98"/>
    </location>
</feature>
<feature type="binding site" evidence="18">
    <location>
        <position position="267"/>
    </location>
    <ligand>
        <name>Ca(2+)</name>
        <dbReference type="ChEBI" id="CHEBI:29108"/>
        <label>2</label>
    </ligand>
</feature>
<dbReference type="SMR" id="A0A8I6YIV6"/>
<feature type="binding site" evidence="18">
    <location>
        <position position="92"/>
    </location>
    <ligand>
        <name>Ca(2+)</name>
        <dbReference type="ChEBI" id="CHEBI:29108"/>
        <label>1</label>
    </ligand>
</feature>
<dbReference type="Gramene" id="HORVU.MOREX.r2.7HG0543690.1">
    <property type="protein sequence ID" value="HORVU.MOREX.r2.7HG0543690.1"/>
    <property type="gene ID" value="HORVU.MOREX.r2.7HG0543690"/>
</dbReference>
<dbReference type="InterPro" id="IPR010255">
    <property type="entry name" value="Haem_peroxidase_sf"/>
</dbReference>
<feature type="binding site" evidence="18">
    <location>
        <position position="221"/>
    </location>
    <ligand>
        <name>Ca(2+)</name>
        <dbReference type="ChEBI" id="CHEBI:29108"/>
        <label>2</label>
    </ligand>
</feature>
<evidence type="ECO:0000256" key="3">
    <source>
        <dbReference type="ARBA" id="ARBA00006873"/>
    </source>
</evidence>
<feature type="binding site" evidence="17">
    <location>
        <position position="190"/>
    </location>
    <ligand>
        <name>substrate</name>
    </ligand>
</feature>
<comment type="cofactor">
    <cofactor evidence="18 21">
        <name>heme b</name>
        <dbReference type="ChEBI" id="CHEBI:60344"/>
    </cofactor>
    <text evidence="18 21">Binds 1 heme b (iron(II)-protoporphyrin IX) group per subunit.</text>
</comment>
<comment type="similarity">
    <text evidence="21">Belongs to the peroxidase family. Classical plant (class III) peroxidase subfamily.</text>
</comment>
<keyword evidence="24" id="KW-1185">Reference proteome</keyword>
<dbReference type="Gene3D" id="1.10.520.10">
    <property type="match status" value="1"/>
</dbReference>
<dbReference type="InterPro" id="IPR019793">
    <property type="entry name" value="Peroxidases_heam-ligand_BS"/>
</dbReference>
<evidence type="ECO:0000256" key="7">
    <source>
        <dbReference type="ARBA" id="ARBA00022723"/>
    </source>
</evidence>
<comment type="similarity">
    <text evidence="3">Belongs to the peroxidase family. Ascorbate peroxidase subfamily.</text>
</comment>
<dbReference type="Proteomes" id="UP000011116">
    <property type="component" value="Chromosome 7H"/>
</dbReference>
<organism evidence="23 24">
    <name type="scientific">Hordeum vulgare subsp. vulgare</name>
    <name type="common">Domesticated barley</name>
    <dbReference type="NCBI Taxonomy" id="112509"/>
    <lineage>
        <taxon>Eukaryota</taxon>
        <taxon>Viridiplantae</taxon>
        <taxon>Streptophyta</taxon>
        <taxon>Embryophyta</taxon>
        <taxon>Tracheophyta</taxon>
        <taxon>Spermatophyta</taxon>
        <taxon>Magnoliopsida</taxon>
        <taxon>Liliopsida</taxon>
        <taxon>Poales</taxon>
        <taxon>Poaceae</taxon>
        <taxon>BOP clade</taxon>
        <taxon>Pooideae</taxon>
        <taxon>Triticodae</taxon>
        <taxon>Triticeae</taxon>
        <taxon>Hordeinae</taxon>
        <taxon>Hordeum</taxon>
    </lineage>
</organism>
<comment type="function">
    <text evidence="21">Removal of H(2)O(2), oxidation of toxic reductants, biosynthesis and degradation of lignin, suberization, auxin catabolism, response to environmental stresses such as wounding, pathogen attack and oxidative stress.</text>
</comment>
<keyword evidence="10 21" id="KW-0560">Oxidoreductase</keyword>
<dbReference type="InterPro" id="IPR033905">
    <property type="entry name" value="Secretory_peroxidase"/>
</dbReference>
<dbReference type="GO" id="GO:0140825">
    <property type="term" value="F:lactoperoxidase activity"/>
    <property type="evidence" value="ECO:0007669"/>
    <property type="project" value="UniProtKB-EC"/>
</dbReference>
<dbReference type="GO" id="GO:0009505">
    <property type="term" value="C:plant-type cell wall"/>
    <property type="evidence" value="ECO:0000318"/>
    <property type="project" value="GO_Central"/>
</dbReference>
<keyword evidence="5 21" id="KW-0575">Peroxidase</keyword>
<evidence type="ECO:0000256" key="20">
    <source>
        <dbReference type="PIRSR" id="PIRSR600823-5"/>
    </source>
</evidence>
<evidence type="ECO:0000256" key="13">
    <source>
        <dbReference type="ARBA" id="ARBA00023180"/>
    </source>
</evidence>
<feature type="disulfide bond" evidence="20">
    <location>
        <begin position="227"/>
        <end position="252"/>
    </location>
</feature>
<feature type="disulfide bond" evidence="20">
    <location>
        <begin position="60"/>
        <end position="142"/>
    </location>
</feature>
<dbReference type="RefSeq" id="XP_044960108.1">
    <property type="nucleotide sequence ID" value="XM_045104173.1"/>
</dbReference>
<keyword evidence="15 21" id="KW-0376">Hydrogen peroxide</keyword>
<evidence type="ECO:0000256" key="8">
    <source>
        <dbReference type="ARBA" id="ARBA00022729"/>
    </source>
</evidence>
<feature type="binding site" evidence="18">
    <location>
        <position position="270"/>
    </location>
    <ligand>
        <name>Ca(2+)</name>
        <dbReference type="ChEBI" id="CHEBI:29108"/>
        <label>2</label>
    </ligand>
</feature>
<accession>A0A8I6YIV6</accession>
<dbReference type="GO" id="GO:0020037">
    <property type="term" value="F:heme binding"/>
    <property type="evidence" value="ECO:0007669"/>
    <property type="project" value="UniProtKB-UniRule"/>
</dbReference>
<dbReference type="PROSITE" id="PS00436">
    <property type="entry name" value="PEROXIDASE_2"/>
    <property type="match status" value="1"/>
</dbReference>
<evidence type="ECO:0000256" key="9">
    <source>
        <dbReference type="ARBA" id="ARBA00022837"/>
    </source>
</evidence>
<protein>
    <recommendedName>
        <fullName evidence="4 21">Peroxidase</fullName>
        <ecNumber evidence="4 21">1.11.1.7</ecNumber>
    </recommendedName>
</protein>
<dbReference type="InterPro" id="IPR000823">
    <property type="entry name" value="Peroxidase_pln"/>
</dbReference>
<comment type="catalytic activity">
    <reaction evidence="1 21">
        <text>2 a phenolic donor + H2O2 = 2 a phenolic radical donor + 2 H2O</text>
        <dbReference type="Rhea" id="RHEA:56136"/>
        <dbReference type="ChEBI" id="CHEBI:15377"/>
        <dbReference type="ChEBI" id="CHEBI:16240"/>
        <dbReference type="ChEBI" id="CHEBI:139520"/>
        <dbReference type="ChEBI" id="CHEBI:139521"/>
        <dbReference type="EC" id="1.11.1.7"/>
    </reaction>
</comment>
<reference evidence="23" key="3">
    <citation type="submission" date="2022-01" db="UniProtKB">
        <authorList>
            <consortium name="EnsemblPlants"/>
        </authorList>
    </citation>
    <scope>IDENTIFICATION</scope>
    <source>
        <strain evidence="23">subsp. vulgare</strain>
    </source>
</reference>
<evidence type="ECO:0000256" key="2">
    <source>
        <dbReference type="ARBA" id="ARBA00004613"/>
    </source>
</evidence>
<evidence type="ECO:0000256" key="4">
    <source>
        <dbReference type="ARBA" id="ARBA00012313"/>
    </source>
</evidence>
<evidence type="ECO:0000256" key="19">
    <source>
        <dbReference type="PIRSR" id="PIRSR600823-4"/>
    </source>
</evidence>
<keyword evidence="11 18" id="KW-0408">Iron</keyword>
<dbReference type="GeneID" id="123411236"/>
<evidence type="ECO:0000256" key="15">
    <source>
        <dbReference type="ARBA" id="ARBA00023324"/>
    </source>
</evidence>
<keyword evidence="12 20" id="KW-1015">Disulfide bond</keyword>
<dbReference type="CDD" id="cd00693">
    <property type="entry name" value="secretory_peroxidase"/>
    <property type="match status" value="1"/>
</dbReference>
<evidence type="ECO:0000256" key="21">
    <source>
        <dbReference type="RuleBase" id="RU362060"/>
    </source>
</evidence>
<evidence type="ECO:0000256" key="14">
    <source>
        <dbReference type="ARBA" id="ARBA00023283"/>
    </source>
</evidence>
<dbReference type="EC" id="1.11.1.7" evidence="4 21"/>
<keyword evidence="21" id="KW-0964">Secreted</keyword>
<evidence type="ECO:0000256" key="10">
    <source>
        <dbReference type="ARBA" id="ARBA00023002"/>
    </source>
</evidence>
<evidence type="ECO:0000256" key="12">
    <source>
        <dbReference type="ARBA" id="ARBA00023157"/>
    </source>
</evidence>
<evidence type="ECO:0000256" key="6">
    <source>
        <dbReference type="ARBA" id="ARBA00022617"/>
    </source>
</evidence>
<dbReference type="GO" id="GO:0042744">
    <property type="term" value="P:hydrogen peroxide catabolic process"/>
    <property type="evidence" value="ECO:0007669"/>
    <property type="project" value="UniProtKB-KW"/>
</dbReference>
<evidence type="ECO:0000259" key="22">
    <source>
        <dbReference type="PROSITE" id="PS50873"/>
    </source>
</evidence>
<feature type="disulfide bond" evidence="20">
    <location>
        <begin position="148"/>
        <end position="343"/>
    </location>
</feature>
<reference evidence="23" key="2">
    <citation type="submission" date="2020-10" db="EMBL/GenBank/DDBJ databases">
        <authorList>
            <person name="Scholz U."/>
            <person name="Mascher M."/>
            <person name="Fiebig A."/>
        </authorList>
    </citation>
    <scope>NUCLEOTIDE SEQUENCE [LARGE SCALE GENOMIC DNA]</scope>
    <source>
        <strain evidence="23">cv. Morex</strain>
    </source>
</reference>
<feature type="binding site" evidence="18">
    <location>
        <position position="97"/>
    </location>
    <ligand>
        <name>Ca(2+)</name>
        <dbReference type="ChEBI" id="CHEBI:29108"/>
        <label>1</label>
    </ligand>
</feature>
<keyword evidence="7 18" id="KW-0479">Metal-binding</keyword>
<dbReference type="KEGG" id="hvg:123411236"/>
<dbReference type="GO" id="GO:0006979">
    <property type="term" value="P:response to oxidative stress"/>
    <property type="evidence" value="ECO:0007669"/>
    <property type="project" value="UniProtKB-UniRule"/>
</dbReference>
<evidence type="ECO:0000313" key="23">
    <source>
        <dbReference type="EnsemblPlants" id="HORVU.MOREX.r3.7HG0655210.1"/>
    </source>
</evidence>
<dbReference type="InterPro" id="IPR002016">
    <property type="entry name" value="Haem_peroxidase"/>
</dbReference>
<feature type="binding site" evidence="18">
    <location>
        <position position="115"/>
    </location>
    <ligand>
        <name>Ca(2+)</name>
        <dbReference type="ChEBI" id="CHEBI:29108"/>
        <label>1</label>
    </ligand>
</feature>
<reference evidence="24" key="1">
    <citation type="journal article" date="2012" name="Nature">
        <title>A physical, genetic and functional sequence assembly of the barley genome.</title>
        <authorList>
            <consortium name="The International Barley Genome Sequencing Consortium"/>
            <person name="Mayer K.F."/>
            <person name="Waugh R."/>
            <person name="Brown J.W."/>
            <person name="Schulman A."/>
            <person name="Langridge P."/>
            <person name="Platzer M."/>
            <person name="Fincher G.B."/>
            <person name="Muehlbauer G.J."/>
            <person name="Sato K."/>
            <person name="Close T.J."/>
            <person name="Wise R.P."/>
            <person name="Stein N."/>
        </authorList>
    </citation>
    <scope>NUCLEOTIDE SEQUENCE [LARGE SCALE GENOMIC DNA]</scope>
    <source>
        <strain evidence="24">cv. Morex</strain>
    </source>
</reference>
<keyword evidence="8 21" id="KW-0732">Signal</keyword>
<comment type="subcellular location">
    <subcellularLocation>
        <location evidence="2 21">Secreted</location>
    </subcellularLocation>
</comment>
<dbReference type="PROSITE" id="PS00435">
    <property type="entry name" value="PEROXIDASE_1"/>
    <property type="match status" value="1"/>
</dbReference>
<proteinExistence type="inferred from homology"/>
<gene>
    <name evidence="23" type="primary">LOC123411236</name>
</gene>
<dbReference type="Gramene" id="HORVU.MOREX.r3.7HG0655210.1">
    <property type="protein sequence ID" value="HORVU.MOREX.r3.7HG0655210.1"/>
    <property type="gene ID" value="HORVU.MOREX.r3.7HG0655210"/>
</dbReference>
<dbReference type="InterPro" id="IPR019794">
    <property type="entry name" value="Peroxidases_AS"/>
</dbReference>
<dbReference type="Pfam" id="PF00141">
    <property type="entry name" value="peroxidase"/>
    <property type="match status" value="1"/>
</dbReference>
<evidence type="ECO:0000256" key="18">
    <source>
        <dbReference type="PIRSR" id="PIRSR600823-3"/>
    </source>
</evidence>
<evidence type="ECO:0000256" key="17">
    <source>
        <dbReference type="PIRSR" id="PIRSR600823-2"/>
    </source>
</evidence>